<evidence type="ECO:0000313" key="1">
    <source>
        <dbReference type="EMBL" id="SMF93869.1"/>
    </source>
</evidence>
<dbReference type="STRING" id="1760988.SAMN02949497_1163"/>
<reference evidence="1 2" key="1">
    <citation type="submission" date="2016-12" db="EMBL/GenBank/DDBJ databases">
        <authorList>
            <person name="Song W.-J."/>
            <person name="Kurnit D.M."/>
        </authorList>
    </citation>
    <scope>NUCLEOTIDE SEQUENCE [LARGE SCALE GENOMIC DNA]</scope>
    <source>
        <strain evidence="1 2">175</strain>
    </source>
</reference>
<evidence type="ECO:0000313" key="2">
    <source>
        <dbReference type="Proteomes" id="UP000192923"/>
    </source>
</evidence>
<dbReference type="AlphaFoldDB" id="A0A1Y6CT98"/>
<protein>
    <submittedName>
        <fullName evidence="1">Uncharacterized protein</fullName>
    </submittedName>
</protein>
<dbReference type="OrthoDB" id="10011574at2"/>
<name>A0A1Y6CT98_9GAMM</name>
<organism evidence="1 2">
    <name type="scientific">Methylomagnum ishizawai</name>
    <dbReference type="NCBI Taxonomy" id="1760988"/>
    <lineage>
        <taxon>Bacteria</taxon>
        <taxon>Pseudomonadati</taxon>
        <taxon>Pseudomonadota</taxon>
        <taxon>Gammaproteobacteria</taxon>
        <taxon>Methylococcales</taxon>
        <taxon>Methylococcaceae</taxon>
        <taxon>Methylomagnum</taxon>
    </lineage>
</organism>
<dbReference type="EMBL" id="FXAM01000001">
    <property type="protein sequence ID" value="SMF93869.1"/>
    <property type="molecule type" value="Genomic_DNA"/>
</dbReference>
<accession>A0A1Y6CT98</accession>
<dbReference type="Proteomes" id="UP000192923">
    <property type="component" value="Unassembled WGS sequence"/>
</dbReference>
<proteinExistence type="predicted"/>
<keyword evidence="2" id="KW-1185">Reference proteome</keyword>
<sequence>MSDENKKAGVFAERRERSTGLNSTAVPDFTKRRLVRGAVAGAPVLLTLRSGALAAESCSGVQSAGINTANVTGGSGTIQAAIQAGTGSPPYTPAQGDYCVTQYFTCSNTSNTFPRVQSDLPLDVNSSIGVVTETSSGSGVYQCKNLSGTPLNGALAIASSVTSFY</sequence>
<dbReference type="RefSeq" id="WP_085210770.1">
    <property type="nucleotide sequence ID" value="NZ_FXAM01000001.1"/>
</dbReference>
<gene>
    <name evidence="1" type="ORF">SAMN02949497_1163</name>
</gene>